<proteinExistence type="predicted"/>
<dbReference type="InterPro" id="IPR018060">
    <property type="entry name" value="HTH_AraC"/>
</dbReference>
<dbReference type="InterPro" id="IPR020449">
    <property type="entry name" value="Tscrpt_reg_AraC-type_HTH"/>
</dbReference>
<dbReference type="PRINTS" id="PR00032">
    <property type="entry name" value="HTHARAC"/>
</dbReference>
<dbReference type="SUPFAM" id="SSF51215">
    <property type="entry name" value="Regulatory protein AraC"/>
    <property type="match status" value="1"/>
</dbReference>
<keyword evidence="2" id="KW-0238">DNA-binding</keyword>
<evidence type="ECO:0000256" key="4">
    <source>
        <dbReference type="ARBA" id="ARBA00023163"/>
    </source>
</evidence>
<reference evidence="7" key="1">
    <citation type="submission" date="2022-04" db="EMBL/GenBank/DDBJ databases">
        <title>Paenibacillus mangrovi sp. nov., a novel endophytic bacterium isolated from bark of Kandelia candel.</title>
        <authorList>
            <person name="Tuo L."/>
        </authorList>
    </citation>
    <scope>NUCLEOTIDE SEQUENCE</scope>
    <source>
        <strain evidence="7">KQZ6P-2</strain>
    </source>
</reference>
<dbReference type="GO" id="GO:0003700">
    <property type="term" value="F:DNA-binding transcription factor activity"/>
    <property type="evidence" value="ECO:0007669"/>
    <property type="project" value="InterPro"/>
</dbReference>
<accession>A0A9X2B532</accession>
<dbReference type="PROSITE" id="PS01124">
    <property type="entry name" value="HTH_ARAC_FAMILY_2"/>
    <property type="match status" value="1"/>
</dbReference>
<evidence type="ECO:0000256" key="2">
    <source>
        <dbReference type="ARBA" id="ARBA00023125"/>
    </source>
</evidence>
<evidence type="ECO:0000313" key="7">
    <source>
        <dbReference type="EMBL" id="MCJ8014625.1"/>
    </source>
</evidence>
<dbReference type="RefSeq" id="WP_244729569.1">
    <property type="nucleotide sequence ID" value="NZ_JALIRP010000013.1"/>
</dbReference>
<dbReference type="Gene3D" id="2.60.120.10">
    <property type="entry name" value="Jelly Rolls"/>
    <property type="match status" value="1"/>
</dbReference>
<dbReference type="SUPFAM" id="SSF46689">
    <property type="entry name" value="Homeodomain-like"/>
    <property type="match status" value="2"/>
</dbReference>
<name>A0A9X2B532_9BACL</name>
<feature type="region of interest" description="Disordered" evidence="5">
    <location>
        <begin position="1"/>
        <end position="27"/>
    </location>
</feature>
<dbReference type="Pfam" id="PF07883">
    <property type="entry name" value="Cupin_2"/>
    <property type="match status" value="1"/>
</dbReference>
<dbReference type="Gene3D" id="1.10.10.60">
    <property type="entry name" value="Homeodomain-like"/>
    <property type="match status" value="2"/>
</dbReference>
<evidence type="ECO:0000259" key="6">
    <source>
        <dbReference type="PROSITE" id="PS01124"/>
    </source>
</evidence>
<feature type="compositionally biased region" description="Polar residues" evidence="5">
    <location>
        <begin position="12"/>
        <end position="25"/>
    </location>
</feature>
<keyword evidence="8" id="KW-1185">Reference proteome</keyword>
<dbReference type="InterPro" id="IPR014710">
    <property type="entry name" value="RmlC-like_jellyroll"/>
</dbReference>
<dbReference type="InterPro" id="IPR009057">
    <property type="entry name" value="Homeodomain-like_sf"/>
</dbReference>
<comment type="caution">
    <text evidence="7">The sequence shown here is derived from an EMBL/GenBank/DDBJ whole genome shotgun (WGS) entry which is preliminary data.</text>
</comment>
<dbReference type="Pfam" id="PF12833">
    <property type="entry name" value="HTH_18"/>
    <property type="match status" value="1"/>
</dbReference>
<dbReference type="GO" id="GO:0043565">
    <property type="term" value="F:sequence-specific DNA binding"/>
    <property type="evidence" value="ECO:0007669"/>
    <property type="project" value="InterPro"/>
</dbReference>
<evidence type="ECO:0000256" key="5">
    <source>
        <dbReference type="SAM" id="MobiDB-lite"/>
    </source>
</evidence>
<keyword evidence="3" id="KW-0010">Activator</keyword>
<evidence type="ECO:0000256" key="3">
    <source>
        <dbReference type="ARBA" id="ARBA00023159"/>
    </source>
</evidence>
<dbReference type="SMART" id="SM00342">
    <property type="entry name" value="HTH_ARAC"/>
    <property type="match status" value="1"/>
</dbReference>
<dbReference type="InterPro" id="IPR018062">
    <property type="entry name" value="HTH_AraC-typ_CS"/>
</dbReference>
<sequence>MKKHSDDDALNPNATRQSSPSSRSRWTYDIHHDPPIRHVPELIMLGYDELRSASPLHEHEHPGCYEFVLIERGQASWELEGVLYRSQAGDLFHSRPGEKHRGGFNAIEPCKFWWLIVAAPQSQGWLRLSSEECMIMQHMIEQLPRAIPVGLSPVESFKKLRKALLNQTPEQSIAVRNSLTDILLAFLQPGIGNRTIAIDLLRQYDILIAKMSNEPEWRPSIDELASFAGVSSSHFYRTFQEYTGEAPITFSERLRVMEACRQLAETADSVTDISHRLGYQSSQHFATVFKRFVGATPSQWRNDKKNLTAEQ</sequence>
<dbReference type="PROSITE" id="PS00041">
    <property type="entry name" value="HTH_ARAC_FAMILY_1"/>
    <property type="match status" value="1"/>
</dbReference>
<dbReference type="EMBL" id="JALIRP010000013">
    <property type="protein sequence ID" value="MCJ8014625.1"/>
    <property type="molecule type" value="Genomic_DNA"/>
</dbReference>
<dbReference type="PANTHER" id="PTHR46796">
    <property type="entry name" value="HTH-TYPE TRANSCRIPTIONAL ACTIVATOR RHAS-RELATED"/>
    <property type="match status" value="1"/>
</dbReference>
<keyword evidence="1" id="KW-0805">Transcription regulation</keyword>
<evidence type="ECO:0000256" key="1">
    <source>
        <dbReference type="ARBA" id="ARBA00023015"/>
    </source>
</evidence>
<evidence type="ECO:0000313" key="8">
    <source>
        <dbReference type="Proteomes" id="UP001139347"/>
    </source>
</evidence>
<dbReference type="InterPro" id="IPR050204">
    <property type="entry name" value="AraC_XylS_family_regulators"/>
</dbReference>
<dbReference type="InterPro" id="IPR037923">
    <property type="entry name" value="HTH-like"/>
</dbReference>
<protein>
    <submittedName>
        <fullName evidence="7">AraC family transcriptional regulator</fullName>
    </submittedName>
</protein>
<dbReference type="AlphaFoldDB" id="A0A9X2B532"/>
<dbReference type="Proteomes" id="UP001139347">
    <property type="component" value="Unassembled WGS sequence"/>
</dbReference>
<dbReference type="InterPro" id="IPR013096">
    <property type="entry name" value="Cupin_2"/>
</dbReference>
<organism evidence="7 8">
    <name type="scientific">Paenibacillus mangrovi</name>
    <dbReference type="NCBI Taxonomy" id="2931978"/>
    <lineage>
        <taxon>Bacteria</taxon>
        <taxon>Bacillati</taxon>
        <taxon>Bacillota</taxon>
        <taxon>Bacilli</taxon>
        <taxon>Bacillales</taxon>
        <taxon>Paenibacillaceae</taxon>
        <taxon>Paenibacillus</taxon>
    </lineage>
</organism>
<feature type="domain" description="HTH araC/xylS-type" evidence="6">
    <location>
        <begin position="205"/>
        <end position="303"/>
    </location>
</feature>
<keyword evidence="4" id="KW-0804">Transcription</keyword>
<gene>
    <name evidence="7" type="ORF">MUG84_23335</name>
</gene>